<dbReference type="SMART" id="SM00283">
    <property type="entry name" value="MA"/>
    <property type="match status" value="1"/>
</dbReference>
<dbReference type="PANTHER" id="PTHR32089">
    <property type="entry name" value="METHYL-ACCEPTING CHEMOTAXIS PROTEIN MCPB"/>
    <property type="match status" value="1"/>
</dbReference>
<dbReference type="RefSeq" id="WP_077832877.1">
    <property type="nucleotide sequence ID" value="NZ_CP096983.1"/>
</dbReference>
<dbReference type="Pfam" id="PF00015">
    <property type="entry name" value="MCPsignal"/>
    <property type="match status" value="1"/>
</dbReference>
<keyword evidence="2" id="KW-1185">Reference proteome</keyword>
<dbReference type="PANTHER" id="PTHR32089:SF112">
    <property type="entry name" value="LYSOZYME-LIKE PROTEIN-RELATED"/>
    <property type="match status" value="1"/>
</dbReference>
<gene>
    <name evidence="1" type="primary">yfmS_7</name>
    <name evidence="1" type="ORF">CROST_043710</name>
</gene>
<dbReference type="InterPro" id="IPR004089">
    <property type="entry name" value="MCPsignal_dom"/>
</dbReference>
<reference evidence="1 2" key="1">
    <citation type="submission" date="2022-04" db="EMBL/GenBank/DDBJ databases">
        <title>Genome sequence of C. roseum typestrain.</title>
        <authorList>
            <person name="Poehlein A."/>
            <person name="Schoch T."/>
            <person name="Duerre P."/>
            <person name="Daniel R."/>
        </authorList>
    </citation>
    <scope>NUCLEOTIDE SEQUENCE [LARGE SCALE GENOMIC DNA]</scope>
    <source>
        <strain evidence="1 2">DSM 7320</strain>
    </source>
</reference>
<evidence type="ECO:0000313" key="1">
    <source>
        <dbReference type="EMBL" id="URZ13605.1"/>
    </source>
</evidence>
<proteinExistence type="predicted"/>
<dbReference type="KEGG" id="crw:CROST_043710"/>
<name>A0A1S8LHC7_9CLOT</name>
<dbReference type="AlphaFoldDB" id="A0A1S8LHC7"/>
<dbReference type="PROSITE" id="PS50111">
    <property type="entry name" value="CHEMOTAXIS_TRANSDUC_2"/>
    <property type="match status" value="1"/>
</dbReference>
<protein>
    <submittedName>
        <fullName evidence="1">Sensory transducer protein YfmS</fullName>
    </submittedName>
</protein>
<evidence type="ECO:0000313" key="2">
    <source>
        <dbReference type="Proteomes" id="UP000190951"/>
    </source>
</evidence>
<dbReference type="GO" id="GO:0007165">
    <property type="term" value="P:signal transduction"/>
    <property type="evidence" value="ECO:0007669"/>
    <property type="project" value="InterPro"/>
</dbReference>
<dbReference type="GO" id="GO:0016020">
    <property type="term" value="C:membrane"/>
    <property type="evidence" value="ECO:0007669"/>
    <property type="project" value="InterPro"/>
</dbReference>
<organism evidence="1 2">
    <name type="scientific">Clostridium felsineum</name>
    <dbReference type="NCBI Taxonomy" id="36839"/>
    <lineage>
        <taxon>Bacteria</taxon>
        <taxon>Bacillati</taxon>
        <taxon>Bacillota</taxon>
        <taxon>Clostridia</taxon>
        <taxon>Eubacteriales</taxon>
        <taxon>Clostridiaceae</taxon>
        <taxon>Clostridium</taxon>
    </lineage>
</organism>
<accession>A0A1S8LHC7</accession>
<dbReference type="SUPFAM" id="SSF58104">
    <property type="entry name" value="Methyl-accepting chemotaxis protein (MCP) signaling domain"/>
    <property type="match status" value="1"/>
</dbReference>
<sequence>MNISDDELLEALKILCSTLPQLFSDDVALGITDKEKFVAVSQAKTFKLNISEGSTLNKGDMTEKAILSRKKQSVDYPKEAFGFPISSHCIPIINPNTNNVVASINFAVSMEKQNTVLEMVTELQEFSKELAASSEELASNTQELSGSSENMNSIVTETQDGLTYMDDVIKYIKDVADTTNLLGLNAAIEASRAGEHGRGFTVIAEEIRKLAANSKDSTAQINDTLIKIKKNIGDIIEVFNAFSHAAETQTSEAMQLSSEGEKLKSFSSKLLTLSKNIN</sequence>
<dbReference type="Proteomes" id="UP000190951">
    <property type="component" value="Chromosome"/>
</dbReference>
<dbReference type="EMBL" id="CP096983">
    <property type="protein sequence ID" value="URZ13605.1"/>
    <property type="molecule type" value="Genomic_DNA"/>
</dbReference>
<dbReference type="Gene3D" id="1.10.287.950">
    <property type="entry name" value="Methyl-accepting chemotaxis protein"/>
    <property type="match status" value="1"/>
</dbReference>
<dbReference type="STRING" id="84029.CROST_07740"/>